<protein>
    <submittedName>
        <fullName evidence="1">Uncharacterized protein</fullName>
    </submittedName>
</protein>
<reference evidence="1" key="2">
    <citation type="submission" date="2020-11" db="EMBL/GenBank/DDBJ databases">
        <authorList>
            <person name="McCartney M.A."/>
            <person name="Auch B."/>
            <person name="Kono T."/>
            <person name="Mallez S."/>
            <person name="Becker A."/>
            <person name="Gohl D.M."/>
            <person name="Silverstein K.A.T."/>
            <person name="Koren S."/>
            <person name="Bechman K.B."/>
            <person name="Herman A."/>
            <person name="Abrahante J.E."/>
            <person name="Garbe J."/>
        </authorList>
    </citation>
    <scope>NUCLEOTIDE SEQUENCE</scope>
    <source>
        <strain evidence="1">Duluth1</strain>
        <tissue evidence="1">Whole animal</tissue>
    </source>
</reference>
<reference evidence="1" key="1">
    <citation type="journal article" date="2019" name="bioRxiv">
        <title>The Genome of the Zebra Mussel, Dreissena polymorpha: A Resource for Invasive Species Research.</title>
        <authorList>
            <person name="McCartney M.A."/>
            <person name="Auch B."/>
            <person name="Kono T."/>
            <person name="Mallez S."/>
            <person name="Zhang Y."/>
            <person name="Obille A."/>
            <person name="Becker A."/>
            <person name="Abrahante J.E."/>
            <person name="Garbe J."/>
            <person name="Badalamenti J.P."/>
            <person name="Herman A."/>
            <person name="Mangelson H."/>
            <person name="Liachko I."/>
            <person name="Sullivan S."/>
            <person name="Sone E.D."/>
            <person name="Koren S."/>
            <person name="Silverstein K.A.T."/>
            <person name="Beckman K.B."/>
            <person name="Gohl D.M."/>
        </authorList>
    </citation>
    <scope>NUCLEOTIDE SEQUENCE</scope>
    <source>
        <strain evidence="1">Duluth1</strain>
        <tissue evidence="1">Whole animal</tissue>
    </source>
</reference>
<accession>A0A9D4QQ22</accession>
<sequence>MQNRYICMIPDNVEKRSNLKERFLKLAKRITNIPPIDHGVKIIKRADGTFIMNIPCDPKYTRRNASNNTIDKRVCGIDPGGRTFATMYDPIDCNVFQVGIEEDQQYVTPQ</sequence>
<name>A0A9D4QQ22_DREPO</name>
<proteinExistence type="predicted"/>
<comment type="caution">
    <text evidence="1">The sequence shown here is derived from an EMBL/GenBank/DDBJ whole genome shotgun (WGS) entry which is preliminary data.</text>
</comment>
<dbReference type="AlphaFoldDB" id="A0A9D4QQ22"/>
<organism evidence="1 2">
    <name type="scientific">Dreissena polymorpha</name>
    <name type="common">Zebra mussel</name>
    <name type="synonym">Mytilus polymorpha</name>
    <dbReference type="NCBI Taxonomy" id="45954"/>
    <lineage>
        <taxon>Eukaryota</taxon>
        <taxon>Metazoa</taxon>
        <taxon>Spiralia</taxon>
        <taxon>Lophotrochozoa</taxon>
        <taxon>Mollusca</taxon>
        <taxon>Bivalvia</taxon>
        <taxon>Autobranchia</taxon>
        <taxon>Heteroconchia</taxon>
        <taxon>Euheterodonta</taxon>
        <taxon>Imparidentia</taxon>
        <taxon>Neoheterodontei</taxon>
        <taxon>Myida</taxon>
        <taxon>Dreissenoidea</taxon>
        <taxon>Dreissenidae</taxon>
        <taxon>Dreissena</taxon>
    </lineage>
</organism>
<dbReference type="Proteomes" id="UP000828390">
    <property type="component" value="Unassembled WGS sequence"/>
</dbReference>
<gene>
    <name evidence="1" type="ORF">DPMN_112490</name>
</gene>
<dbReference type="EMBL" id="JAIWYP010000004">
    <property type="protein sequence ID" value="KAH3839068.1"/>
    <property type="molecule type" value="Genomic_DNA"/>
</dbReference>
<evidence type="ECO:0000313" key="1">
    <source>
        <dbReference type="EMBL" id="KAH3839068.1"/>
    </source>
</evidence>
<evidence type="ECO:0000313" key="2">
    <source>
        <dbReference type="Proteomes" id="UP000828390"/>
    </source>
</evidence>
<keyword evidence="2" id="KW-1185">Reference proteome</keyword>